<evidence type="ECO:0000313" key="1">
    <source>
        <dbReference type="EMBL" id="KAK2547652.1"/>
    </source>
</evidence>
<accession>A0AAD9US38</accession>
<proteinExistence type="predicted"/>
<organism evidence="1 2">
    <name type="scientific">Acropora cervicornis</name>
    <name type="common">Staghorn coral</name>
    <dbReference type="NCBI Taxonomy" id="6130"/>
    <lineage>
        <taxon>Eukaryota</taxon>
        <taxon>Metazoa</taxon>
        <taxon>Cnidaria</taxon>
        <taxon>Anthozoa</taxon>
        <taxon>Hexacorallia</taxon>
        <taxon>Scleractinia</taxon>
        <taxon>Astrocoeniina</taxon>
        <taxon>Acroporidae</taxon>
        <taxon>Acropora</taxon>
    </lineage>
</organism>
<evidence type="ECO:0000313" key="2">
    <source>
        <dbReference type="Proteomes" id="UP001249851"/>
    </source>
</evidence>
<dbReference type="AlphaFoldDB" id="A0AAD9US38"/>
<comment type="caution">
    <text evidence="1">The sequence shown here is derived from an EMBL/GenBank/DDBJ whole genome shotgun (WGS) entry which is preliminary data.</text>
</comment>
<reference evidence="1" key="1">
    <citation type="journal article" date="2023" name="G3 (Bethesda)">
        <title>Whole genome assembly and annotation of the endangered Caribbean coral Acropora cervicornis.</title>
        <authorList>
            <person name="Selwyn J.D."/>
            <person name="Vollmer S.V."/>
        </authorList>
    </citation>
    <scope>NUCLEOTIDE SEQUENCE</scope>
    <source>
        <strain evidence="1">K2</strain>
    </source>
</reference>
<dbReference type="Proteomes" id="UP001249851">
    <property type="component" value="Unassembled WGS sequence"/>
</dbReference>
<dbReference type="EMBL" id="JARQWQ010000173">
    <property type="protein sequence ID" value="KAK2547652.1"/>
    <property type="molecule type" value="Genomic_DNA"/>
</dbReference>
<keyword evidence="2" id="KW-1185">Reference proteome</keyword>
<gene>
    <name evidence="1" type="ORF">P5673_032309</name>
</gene>
<protein>
    <submittedName>
        <fullName evidence="1">Uncharacterized protein</fullName>
    </submittedName>
</protein>
<sequence length="164" mass="18793">MNAIQNTRNIRDGQNNRLIELINIVEDGYPGLKRLGLEQEITTTSSVSVIEKKLPTDVKKEWAKLASSDHSTSDKTNKFPSLLKFFLNQKQAIEYENAELRNDSKTKGFVHYSEKNDRKVDTSYWKPSKCLCHEGANHSTTECRIYLAKAVKETKRILKEKGAF</sequence>
<reference evidence="1" key="2">
    <citation type="journal article" date="2023" name="Science">
        <title>Genomic signatures of disease resistance in endangered staghorn corals.</title>
        <authorList>
            <person name="Vollmer S.V."/>
            <person name="Selwyn J.D."/>
            <person name="Despard B.A."/>
            <person name="Roesel C.L."/>
        </authorList>
    </citation>
    <scope>NUCLEOTIDE SEQUENCE</scope>
    <source>
        <strain evidence="1">K2</strain>
    </source>
</reference>
<name>A0AAD9US38_ACRCE</name>